<reference evidence="1 2" key="1">
    <citation type="submission" date="2019-08" db="EMBL/GenBank/DDBJ databases">
        <title>Whole genome of Aphis craccivora.</title>
        <authorList>
            <person name="Voronova N.V."/>
            <person name="Shulinski R.S."/>
            <person name="Bandarenka Y.V."/>
            <person name="Zhorov D.G."/>
            <person name="Warner D."/>
        </authorList>
    </citation>
    <scope>NUCLEOTIDE SEQUENCE [LARGE SCALE GENOMIC DNA]</scope>
    <source>
        <strain evidence="1">180601</strain>
        <tissue evidence="1">Whole Body</tissue>
    </source>
</reference>
<dbReference type="Proteomes" id="UP000478052">
    <property type="component" value="Unassembled WGS sequence"/>
</dbReference>
<organism evidence="1 2">
    <name type="scientific">Aphis craccivora</name>
    <name type="common">Cowpea aphid</name>
    <dbReference type="NCBI Taxonomy" id="307492"/>
    <lineage>
        <taxon>Eukaryota</taxon>
        <taxon>Metazoa</taxon>
        <taxon>Ecdysozoa</taxon>
        <taxon>Arthropoda</taxon>
        <taxon>Hexapoda</taxon>
        <taxon>Insecta</taxon>
        <taxon>Pterygota</taxon>
        <taxon>Neoptera</taxon>
        <taxon>Paraneoptera</taxon>
        <taxon>Hemiptera</taxon>
        <taxon>Sternorrhyncha</taxon>
        <taxon>Aphidomorpha</taxon>
        <taxon>Aphidoidea</taxon>
        <taxon>Aphididae</taxon>
        <taxon>Aphidini</taxon>
        <taxon>Aphis</taxon>
        <taxon>Aphis</taxon>
    </lineage>
</organism>
<keyword evidence="2" id="KW-1185">Reference proteome</keyword>
<sequence>MKVKIEDVIDELAKTSKRKMNINL</sequence>
<evidence type="ECO:0000313" key="1">
    <source>
        <dbReference type="EMBL" id="KAF0760511.1"/>
    </source>
</evidence>
<proteinExistence type="predicted"/>
<gene>
    <name evidence="1" type="ORF">FWK35_00021223</name>
</gene>
<comment type="caution">
    <text evidence="1">The sequence shown here is derived from an EMBL/GenBank/DDBJ whole genome shotgun (WGS) entry which is preliminary data.</text>
</comment>
<dbReference type="EMBL" id="VUJU01002657">
    <property type="protein sequence ID" value="KAF0760511.1"/>
    <property type="molecule type" value="Genomic_DNA"/>
</dbReference>
<accession>A0A6G0YS93</accession>
<evidence type="ECO:0000313" key="2">
    <source>
        <dbReference type="Proteomes" id="UP000478052"/>
    </source>
</evidence>
<dbReference type="AlphaFoldDB" id="A0A6G0YS93"/>
<name>A0A6G0YS93_APHCR</name>
<protein>
    <submittedName>
        <fullName evidence="1">Uncharacterized protein</fullName>
    </submittedName>
</protein>